<organism evidence="2 3">
    <name type="scientific">Klugiella xanthotipulae</name>
    <dbReference type="NCBI Taxonomy" id="244735"/>
    <lineage>
        <taxon>Bacteria</taxon>
        <taxon>Bacillati</taxon>
        <taxon>Actinomycetota</taxon>
        <taxon>Actinomycetes</taxon>
        <taxon>Micrococcales</taxon>
        <taxon>Microbacteriaceae</taxon>
        <taxon>Klugiella</taxon>
    </lineage>
</organism>
<dbReference type="Proteomes" id="UP000318331">
    <property type="component" value="Unassembled WGS sequence"/>
</dbReference>
<dbReference type="CDD" id="cd01127">
    <property type="entry name" value="TrwB_TraG_TraD_VirD4"/>
    <property type="match status" value="1"/>
</dbReference>
<dbReference type="InterPro" id="IPR003688">
    <property type="entry name" value="TraG/VirD4"/>
</dbReference>
<evidence type="ECO:0000313" key="2">
    <source>
        <dbReference type="EMBL" id="TQM65224.1"/>
    </source>
</evidence>
<comment type="caution">
    <text evidence="2">The sequence shown here is derived from an EMBL/GenBank/DDBJ whole genome shotgun (WGS) entry which is preliminary data.</text>
</comment>
<dbReference type="PANTHER" id="PTHR30121">
    <property type="entry name" value="UNCHARACTERIZED PROTEIN YJGR-RELATED"/>
    <property type="match status" value="1"/>
</dbReference>
<name>A0A543I3Q5_9MICO</name>
<dbReference type="PANTHER" id="PTHR30121:SF6">
    <property type="entry name" value="SLR6007 PROTEIN"/>
    <property type="match status" value="1"/>
</dbReference>
<proteinExistence type="predicted"/>
<dbReference type="InterPro" id="IPR051162">
    <property type="entry name" value="T4SS_component"/>
</dbReference>
<evidence type="ECO:0000313" key="3">
    <source>
        <dbReference type="Proteomes" id="UP000318331"/>
    </source>
</evidence>
<dbReference type="RefSeq" id="WP_170205956.1">
    <property type="nucleotide sequence ID" value="NZ_BAAAYS010000007.1"/>
</dbReference>
<dbReference type="GO" id="GO:0016020">
    <property type="term" value="C:membrane"/>
    <property type="evidence" value="ECO:0007669"/>
    <property type="project" value="InterPro"/>
</dbReference>
<dbReference type="AlphaFoldDB" id="A0A543I3Q5"/>
<dbReference type="EMBL" id="VFPN01000001">
    <property type="protein sequence ID" value="TQM65224.1"/>
    <property type="molecule type" value="Genomic_DNA"/>
</dbReference>
<dbReference type="SUPFAM" id="SSF52540">
    <property type="entry name" value="P-loop containing nucleoside triphosphate hydrolases"/>
    <property type="match status" value="1"/>
</dbReference>
<keyword evidence="3" id="KW-1185">Reference proteome</keyword>
<gene>
    <name evidence="2" type="ORF">FB466_0014</name>
</gene>
<accession>A0A543I3Q5</accession>
<evidence type="ECO:0000256" key="1">
    <source>
        <dbReference type="SAM" id="MobiDB-lite"/>
    </source>
</evidence>
<protein>
    <submittedName>
        <fullName evidence="2">Type IV secretory system conjugative DNA transfer VirD4/TraG family protein</fullName>
    </submittedName>
</protein>
<feature type="compositionally biased region" description="Gly residues" evidence="1">
    <location>
        <begin position="720"/>
        <end position="730"/>
    </location>
</feature>
<dbReference type="Pfam" id="PF02534">
    <property type="entry name" value="T4SS-DNA_transf"/>
    <property type="match status" value="1"/>
</dbReference>
<dbReference type="InterPro" id="IPR027417">
    <property type="entry name" value="P-loop_NTPase"/>
</dbReference>
<sequence length="730" mass="80135">MTKPTKPARPQAVADKVRRVTLRRGAEIEWRELSWHDTLTPEQLMNLLERCATAPELGTLVLEFRVDHSGARWLIGSRPGRIAAVKEVLCSHLPVRVTKPRRVRTAMEEACQIRVRGGHRLSSAPDRVSAAVRALYGTATQLGDGERLSVQLLLGRRLPASAWYPPRHRAWLEQLIGGRTLPATATRPSAGQRERHGFLCLIRVGATGTRARTGFLIRQAFGAMRAVETSEAHLHLVPDSPVKFHEVRLPWRWPLALRSHELAPFTAWPAGDPPLPLIGSLHPRLLAPKRELVADTRRIGVCAAPGMSDPVAIPIRDASHAVLTGPTGSAKSTVMLGLIEDAVRAGRGIVVFDPKGDLATDVLARIPASRQADVVVIDPTSSTPVGFNPLKGSARLAHVTSDTLLAIFESVFKEHWGIRTADVLSAAFLSLARIPDANLLWLQPLLTNPQFRRRVLAGQHDPLGTEAFWQQYDAKKPEAQAVEIAPVLNKLRQVILRPGLRAMLGQSSPAFDLEDVFTKRRIVVVNLNRGLLGKEAAKFVGTLMLGQLWSRLLAQQSVSKDRRRIVEIFIDEVHDFLAGIPGDLSDALAQARSLGGAFTMAHQYFGQLDPAMREAIDVNARNKIYFGMNGKDASQAAKYAPPLQAQDFMQLPQFHAYVNILQRGESTGWFAIRTRPPSQPCADPAAVYATSHERYGVSAEETEAHILSLIQDHTPDQPGDGSGGIGRSKR</sequence>
<reference evidence="2 3" key="1">
    <citation type="submission" date="2019-06" db="EMBL/GenBank/DDBJ databases">
        <title>Sequencing the genomes of 1000 actinobacteria strains.</title>
        <authorList>
            <person name="Klenk H.-P."/>
        </authorList>
    </citation>
    <scope>NUCLEOTIDE SEQUENCE [LARGE SCALE GENOMIC DNA]</scope>
    <source>
        <strain evidence="2 3">DSM 18031</strain>
    </source>
</reference>
<dbReference type="Gene3D" id="3.40.50.300">
    <property type="entry name" value="P-loop containing nucleotide triphosphate hydrolases"/>
    <property type="match status" value="2"/>
</dbReference>
<feature type="region of interest" description="Disordered" evidence="1">
    <location>
        <begin position="709"/>
        <end position="730"/>
    </location>
</feature>